<evidence type="ECO:0000259" key="5">
    <source>
        <dbReference type="Pfam" id="PF04198"/>
    </source>
</evidence>
<dbReference type="GO" id="GO:0030246">
    <property type="term" value="F:carbohydrate binding"/>
    <property type="evidence" value="ECO:0007669"/>
    <property type="project" value="InterPro"/>
</dbReference>
<dbReference type="GO" id="GO:0003700">
    <property type="term" value="F:DNA-binding transcription factor activity"/>
    <property type="evidence" value="ECO:0007669"/>
    <property type="project" value="InterPro"/>
</dbReference>
<name>A0A271LVI0_9HYPH</name>
<keyword evidence="2" id="KW-0805">Transcription regulation</keyword>
<reference evidence="7 8" key="1">
    <citation type="submission" date="2017-08" db="EMBL/GenBank/DDBJ databases">
        <title>Mesorhizobium wenxinae sp. nov., a novel rhizobial species isolated from root nodules of chickpea (Cicer arietinum L.).</title>
        <authorList>
            <person name="Zhang J."/>
        </authorList>
    </citation>
    <scope>NUCLEOTIDE SEQUENCE [LARGE SCALE GENOMIC DNA]</scope>
    <source>
        <strain evidence="7 8">SDW018</strain>
    </source>
</reference>
<dbReference type="PANTHER" id="PTHR34294:SF1">
    <property type="entry name" value="TRANSCRIPTIONAL REGULATOR LSRR"/>
    <property type="match status" value="1"/>
</dbReference>
<dbReference type="InterPro" id="IPR013324">
    <property type="entry name" value="RNA_pol_sigma_r3/r4-like"/>
</dbReference>
<dbReference type="RefSeq" id="WP_095490996.1">
    <property type="nucleotide sequence ID" value="NZ_NPKJ01000007.1"/>
</dbReference>
<evidence type="ECO:0000256" key="1">
    <source>
        <dbReference type="ARBA" id="ARBA00010466"/>
    </source>
</evidence>
<evidence type="ECO:0000256" key="2">
    <source>
        <dbReference type="ARBA" id="ARBA00023015"/>
    </source>
</evidence>
<dbReference type="InterPro" id="IPR007324">
    <property type="entry name" value="Sugar-bd_dom_put"/>
</dbReference>
<evidence type="ECO:0000256" key="4">
    <source>
        <dbReference type="ARBA" id="ARBA00023163"/>
    </source>
</evidence>
<evidence type="ECO:0000313" key="7">
    <source>
        <dbReference type="EMBL" id="PAQ12153.1"/>
    </source>
</evidence>
<evidence type="ECO:0000313" key="8">
    <source>
        <dbReference type="Proteomes" id="UP000216442"/>
    </source>
</evidence>
<keyword evidence="8" id="KW-1185">Reference proteome</keyword>
<proteinExistence type="inferred from homology"/>
<comment type="caution">
    <text evidence="7">The sequence shown here is derived from an EMBL/GenBank/DDBJ whole genome shotgun (WGS) entry which is preliminary data.</text>
</comment>
<dbReference type="PANTHER" id="PTHR34294">
    <property type="entry name" value="TRANSCRIPTIONAL REGULATOR-RELATED"/>
    <property type="match status" value="1"/>
</dbReference>
<dbReference type="SUPFAM" id="SSF88659">
    <property type="entry name" value="Sigma3 and sigma4 domains of RNA polymerase sigma factors"/>
    <property type="match status" value="1"/>
</dbReference>
<dbReference type="SUPFAM" id="SSF100950">
    <property type="entry name" value="NagB/RpiA/CoA transferase-like"/>
    <property type="match status" value="1"/>
</dbReference>
<dbReference type="AlphaFoldDB" id="A0A271LVI0"/>
<accession>A0A271LVI0</accession>
<dbReference type="InterPro" id="IPR051054">
    <property type="entry name" value="SorC_transcr_regulators"/>
</dbReference>
<dbReference type="InterPro" id="IPR000835">
    <property type="entry name" value="HTH_MarR-typ"/>
</dbReference>
<evidence type="ECO:0000256" key="3">
    <source>
        <dbReference type="ARBA" id="ARBA00023125"/>
    </source>
</evidence>
<dbReference type="GO" id="GO:0003677">
    <property type="term" value="F:DNA binding"/>
    <property type="evidence" value="ECO:0007669"/>
    <property type="project" value="UniProtKB-KW"/>
</dbReference>
<keyword evidence="4" id="KW-0804">Transcription</keyword>
<feature type="domain" description="HTH marR-type" evidence="6">
    <location>
        <begin position="15"/>
        <end position="59"/>
    </location>
</feature>
<dbReference type="Gene3D" id="1.10.10.60">
    <property type="entry name" value="Homeodomain-like"/>
    <property type="match status" value="1"/>
</dbReference>
<dbReference type="Gene3D" id="3.40.50.1360">
    <property type="match status" value="1"/>
</dbReference>
<dbReference type="Pfam" id="PF04198">
    <property type="entry name" value="Sugar-bind"/>
    <property type="match status" value="1"/>
</dbReference>
<sequence length="326" mass="34557">MSPTNSRDDITIVRQMYQALVLHYMEAKTQAEIAKELGISHATVNRLIKRGHQLGLVEIKIKSPVEQLVDIEARLVAIGGLQRAVVVPSVSDNPQTALQRVGEAAARLVLETIKDGDTISITGGKGVSAVVAGLKPSRSYDVEVVPATGLVQGKHYTDVNHVASLMADKLGGRAYQIHAPLFADSPAQRDMLMGVRAVSDVFSKAREATLAVVGIGSILTDDSSYYDLHPSSSADRLAIERSGAAGELLAHLIDSNGKLADYRLNHSLVSLTLEEFATIPQSIGVASGASKVVPILSAMRGSHLDTLVTDETTGLKILELAEGNAA</sequence>
<evidence type="ECO:0000259" key="6">
    <source>
        <dbReference type="Pfam" id="PF12802"/>
    </source>
</evidence>
<dbReference type="OrthoDB" id="8339232at2"/>
<dbReference type="InterPro" id="IPR037171">
    <property type="entry name" value="NagB/RpiA_transferase-like"/>
</dbReference>
<comment type="similarity">
    <text evidence="1">Belongs to the SorC transcriptional regulatory family.</text>
</comment>
<keyword evidence="3" id="KW-0238">DNA-binding</keyword>
<organism evidence="7 8">
    <name type="scientific">Mesorhizobium temperatum</name>
    <dbReference type="NCBI Taxonomy" id="241416"/>
    <lineage>
        <taxon>Bacteria</taxon>
        <taxon>Pseudomonadati</taxon>
        <taxon>Pseudomonadota</taxon>
        <taxon>Alphaproteobacteria</taxon>
        <taxon>Hyphomicrobiales</taxon>
        <taxon>Phyllobacteriaceae</taxon>
        <taxon>Mesorhizobium</taxon>
    </lineage>
</organism>
<dbReference type="Proteomes" id="UP000216442">
    <property type="component" value="Unassembled WGS sequence"/>
</dbReference>
<dbReference type="Pfam" id="PF12802">
    <property type="entry name" value="MarR_2"/>
    <property type="match status" value="1"/>
</dbReference>
<protein>
    <submittedName>
        <fullName evidence="7">Crp/Fnr family transcriptional regulator</fullName>
    </submittedName>
</protein>
<feature type="domain" description="Sugar-binding" evidence="5">
    <location>
        <begin position="64"/>
        <end position="319"/>
    </location>
</feature>
<dbReference type="EMBL" id="NPKJ01000007">
    <property type="protein sequence ID" value="PAQ12153.1"/>
    <property type="molecule type" value="Genomic_DNA"/>
</dbReference>
<gene>
    <name evidence="7" type="ORF">CIT26_01960</name>
</gene>